<dbReference type="Pfam" id="PF00990">
    <property type="entry name" value="GGDEF"/>
    <property type="match status" value="1"/>
</dbReference>
<evidence type="ECO:0000256" key="1">
    <source>
        <dbReference type="SAM" id="Coils"/>
    </source>
</evidence>
<evidence type="ECO:0000313" key="3">
    <source>
        <dbReference type="EMBL" id="RXK15122.1"/>
    </source>
</evidence>
<name>A0AAX2ADP7_9BACT</name>
<keyword evidence="4" id="KW-1185">Reference proteome</keyword>
<dbReference type="SUPFAM" id="SSF55073">
    <property type="entry name" value="Nucleotide cyclase"/>
    <property type="match status" value="1"/>
</dbReference>
<feature type="domain" description="GGDEF" evidence="2">
    <location>
        <begin position="143"/>
        <end position="262"/>
    </location>
</feature>
<sequence length="262" mass="30858">MKEILKKITDDTINELLLNDIILPSSYFQCFDKHAKTLDINLEDKEFDNKLNNLIAQEFKDINEYASKALKSLEQVTNATKDAKEAIKNKDESSLKRIYQEMEDLKKELNSVSNKVLKDTVTKTFNKKWIYNIFLKNNEEFKNNGVLVLIEIDNCDYILENYGQLIYDNLQIFITKFVSKKIKEEKLHYDVAKFNKKQFLIFLENEELKESTNVMKNIKDLLHDTTLKSKSGILIKPNFSYTITTYNKKEKFSEVIESLKKF</sequence>
<dbReference type="RefSeq" id="WP_114841525.1">
    <property type="nucleotide sequence ID" value="NZ_CP031219.1"/>
</dbReference>
<keyword evidence="1" id="KW-0175">Coiled coil</keyword>
<dbReference type="PROSITE" id="PS50887">
    <property type="entry name" value="GGDEF"/>
    <property type="match status" value="1"/>
</dbReference>
<feature type="coiled-coil region" evidence="1">
    <location>
        <begin position="70"/>
        <end position="115"/>
    </location>
</feature>
<dbReference type="Gene3D" id="3.30.70.270">
    <property type="match status" value="1"/>
</dbReference>
<dbReference type="InterPro" id="IPR029787">
    <property type="entry name" value="Nucleotide_cyclase"/>
</dbReference>
<accession>A0AAX2ADP7</accession>
<dbReference type="EMBL" id="NXID01000038">
    <property type="protein sequence ID" value="RXK15122.1"/>
    <property type="molecule type" value="Genomic_DNA"/>
</dbReference>
<protein>
    <recommendedName>
        <fullName evidence="2">GGDEF domain-containing protein</fullName>
    </recommendedName>
</protein>
<dbReference type="AlphaFoldDB" id="A0AAX2ADP7"/>
<proteinExistence type="predicted"/>
<organism evidence="3 4">
    <name type="scientific">Malaciobacter mytili LMG 24559</name>
    <dbReference type="NCBI Taxonomy" id="1032238"/>
    <lineage>
        <taxon>Bacteria</taxon>
        <taxon>Pseudomonadati</taxon>
        <taxon>Campylobacterota</taxon>
        <taxon>Epsilonproteobacteria</taxon>
        <taxon>Campylobacterales</taxon>
        <taxon>Arcobacteraceae</taxon>
        <taxon>Malaciobacter</taxon>
    </lineage>
</organism>
<evidence type="ECO:0000313" key="4">
    <source>
        <dbReference type="Proteomes" id="UP000290092"/>
    </source>
</evidence>
<evidence type="ECO:0000259" key="2">
    <source>
        <dbReference type="PROSITE" id="PS50887"/>
    </source>
</evidence>
<dbReference type="KEGG" id="amyt:AMYT_1075"/>
<comment type="caution">
    <text evidence="3">The sequence shown here is derived from an EMBL/GenBank/DDBJ whole genome shotgun (WGS) entry which is preliminary data.</text>
</comment>
<reference evidence="3 4" key="1">
    <citation type="submission" date="2017-09" db="EMBL/GenBank/DDBJ databases">
        <title>Genomics of the genus Arcobacter.</title>
        <authorList>
            <person name="Perez-Cataluna A."/>
            <person name="Figueras M.J."/>
            <person name="Salas-Masso N."/>
        </authorList>
    </citation>
    <scope>NUCLEOTIDE SEQUENCE [LARGE SCALE GENOMIC DNA]</scope>
    <source>
        <strain evidence="3 4">CECT 7386</strain>
    </source>
</reference>
<dbReference type="InterPro" id="IPR043128">
    <property type="entry name" value="Rev_trsase/Diguanyl_cyclase"/>
</dbReference>
<gene>
    <name evidence="3" type="ORF">CP985_10245</name>
</gene>
<dbReference type="Proteomes" id="UP000290092">
    <property type="component" value="Unassembled WGS sequence"/>
</dbReference>
<dbReference type="InterPro" id="IPR000160">
    <property type="entry name" value="GGDEF_dom"/>
</dbReference>